<protein>
    <submittedName>
        <fullName evidence="2">Uncharacterized protein</fullName>
    </submittedName>
</protein>
<feature type="region of interest" description="Disordered" evidence="1">
    <location>
        <begin position="1"/>
        <end position="46"/>
    </location>
</feature>
<proteinExistence type="predicted"/>
<organism evidence="2">
    <name type="scientific">marine sediment metagenome</name>
    <dbReference type="NCBI Taxonomy" id="412755"/>
    <lineage>
        <taxon>unclassified sequences</taxon>
        <taxon>metagenomes</taxon>
        <taxon>ecological metagenomes</taxon>
    </lineage>
</organism>
<evidence type="ECO:0000256" key="1">
    <source>
        <dbReference type="SAM" id="MobiDB-lite"/>
    </source>
</evidence>
<dbReference type="EMBL" id="BARV01023568">
    <property type="protein sequence ID" value="GAI38242.1"/>
    <property type="molecule type" value="Genomic_DNA"/>
</dbReference>
<evidence type="ECO:0000313" key="2">
    <source>
        <dbReference type="EMBL" id="GAI38242.1"/>
    </source>
</evidence>
<accession>X1N2J0</accession>
<comment type="caution">
    <text evidence="2">The sequence shown here is derived from an EMBL/GenBank/DDBJ whole genome shotgun (WGS) entry which is preliminary data.</text>
</comment>
<feature type="compositionally biased region" description="Polar residues" evidence="1">
    <location>
        <begin position="26"/>
        <end position="36"/>
    </location>
</feature>
<feature type="non-terminal residue" evidence="2">
    <location>
        <position position="1"/>
    </location>
</feature>
<sequence>SKKGSQKKPSPYQGEGDKGDRVQNKLGDQNAHSNDCWQLEDEYHYK</sequence>
<gene>
    <name evidence="2" type="ORF">S06H3_38642</name>
</gene>
<dbReference type="AlphaFoldDB" id="X1N2J0"/>
<name>X1N2J0_9ZZZZ</name>
<reference evidence="2" key="1">
    <citation type="journal article" date="2014" name="Front. Microbiol.">
        <title>High frequency of phylogenetically diverse reductive dehalogenase-homologous genes in deep subseafloor sedimentary metagenomes.</title>
        <authorList>
            <person name="Kawai M."/>
            <person name="Futagami T."/>
            <person name="Toyoda A."/>
            <person name="Takaki Y."/>
            <person name="Nishi S."/>
            <person name="Hori S."/>
            <person name="Arai W."/>
            <person name="Tsubouchi T."/>
            <person name="Morono Y."/>
            <person name="Uchiyama I."/>
            <person name="Ito T."/>
            <person name="Fujiyama A."/>
            <person name="Inagaki F."/>
            <person name="Takami H."/>
        </authorList>
    </citation>
    <scope>NUCLEOTIDE SEQUENCE</scope>
    <source>
        <strain evidence="2">Expedition CK06-06</strain>
    </source>
</reference>